<comment type="caution">
    <text evidence="3">The sequence shown here is derived from an EMBL/GenBank/DDBJ whole genome shotgun (WGS) entry which is preliminary data.</text>
</comment>
<dbReference type="InterPro" id="IPR050272">
    <property type="entry name" value="Isochorismatase-like_hydrls"/>
</dbReference>
<dbReference type="PANTHER" id="PTHR43540">
    <property type="entry name" value="PEROXYUREIDOACRYLATE/UREIDOACRYLATE AMIDOHYDROLASE-RELATED"/>
    <property type="match status" value="1"/>
</dbReference>
<dbReference type="InterPro" id="IPR036380">
    <property type="entry name" value="Isochorismatase-like_sf"/>
</dbReference>
<dbReference type="GO" id="GO:0016787">
    <property type="term" value="F:hydrolase activity"/>
    <property type="evidence" value="ECO:0007669"/>
    <property type="project" value="UniProtKB-KW"/>
</dbReference>
<organism evidence="3 4">
    <name type="scientific">Rhizobium sullae</name>
    <name type="common">Rhizobium hedysari</name>
    <dbReference type="NCBI Taxonomy" id="50338"/>
    <lineage>
        <taxon>Bacteria</taxon>
        <taxon>Pseudomonadati</taxon>
        <taxon>Pseudomonadota</taxon>
        <taxon>Alphaproteobacteria</taxon>
        <taxon>Hyphomicrobiales</taxon>
        <taxon>Rhizobiaceae</taxon>
        <taxon>Rhizobium/Agrobacterium group</taxon>
        <taxon>Rhizobium</taxon>
    </lineage>
</organism>
<reference evidence="3 4" key="1">
    <citation type="submission" date="2019-03" db="EMBL/GenBank/DDBJ databases">
        <title>Genomic Encyclopedia of Type Strains, Phase IV (KMG-V): Genome sequencing to study the core and pangenomes of soil and plant-associated prokaryotes.</title>
        <authorList>
            <person name="Whitman W."/>
        </authorList>
    </citation>
    <scope>NUCLEOTIDE SEQUENCE [LARGE SCALE GENOMIC DNA]</scope>
    <source>
        <strain evidence="3 4">Hc14</strain>
    </source>
</reference>
<protein>
    <submittedName>
        <fullName evidence="3">Nicotinamidase-related amidase</fullName>
    </submittedName>
</protein>
<dbReference type="SUPFAM" id="SSF52499">
    <property type="entry name" value="Isochorismatase-like hydrolases"/>
    <property type="match status" value="1"/>
</dbReference>
<dbReference type="RefSeq" id="WP_132559790.1">
    <property type="nucleotide sequence ID" value="NZ_SMBH01000002.1"/>
</dbReference>
<dbReference type="InterPro" id="IPR000868">
    <property type="entry name" value="Isochorismatase-like_dom"/>
</dbReference>
<dbReference type="Pfam" id="PF00857">
    <property type="entry name" value="Isochorismatase"/>
    <property type="match status" value="1"/>
</dbReference>
<dbReference type="AlphaFoldDB" id="A0A4R3QEC8"/>
<evidence type="ECO:0000259" key="2">
    <source>
        <dbReference type="Pfam" id="PF00857"/>
    </source>
</evidence>
<accession>A0A4R3QEC8</accession>
<gene>
    <name evidence="3" type="ORF">EV132_102465</name>
</gene>
<feature type="domain" description="Isochorismatase-like" evidence="2">
    <location>
        <begin position="22"/>
        <end position="194"/>
    </location>
</feature>
<dbReference type="CDD" id="cd01014">
    <property type="entry name" value="nicotinamidase_related"/>
    <property type="match status" value="1"/>
</dbReference>
<name>A0A4R3QEC8_RHISU</name>
<dbReference type="PANTHER" id="PTHR43540:SF15">
    <property type="entry name" value="BLR5631 PROTEIN"/>
    <property type="match status" value="1"/>
</dbReference>
<evidence type="ECO:0000313" key="3">
    <source>
        <dbReference type="EMBL" id="TCU19234.1"/>
    </source>
</evidence>
<keyword evidence="1" id="KW-0378">Hydrolase</keyword>
<dbReference type="EMBL" id="SMBH01000002">
    <property type="protein sequence ID" value="TCU19234.1"/>
    <property type="molecule type" value="Genomic_DNA"/>
</dbReference>
<evidence type="ECO:0000313" key="4">
    <source>
        <dbReference type="Proteomes" id="UP000294576"/>
    </source>
</evidence>
<evidence type="ECO:0000256" key="1">
    <source>
        <dbReference type="ARBA" id="ARBA00022801"/>
    </source>
</evidence>
<dbReference type="Gene3D" id="3.40.50.850">
    <property type="entry name" value="Isochorismatase-like"/>
    <property type="match status" value="1"/>
</dbReference>
<sequence length="207" mass="21100">MVPLTLLQHAGVTPKAADWSKSAVVVIDAQNEYVDGGLPLHGVAAVVEEIHALLDAARRDGVPIIHIVHHAPGSGLFATGSHGAEIIPALTPSGGEAVIPKTLPNAFAGTTLAAALAAIAEQTGRSDVILVGFMTHMCISATARAALDLGIKATVIASAAASRDLPDPLGGMIPAETVHRTALAEIADRFATVVPGIETIVNRDAMV</sequence>
<proteinExistence type="predicted"/>
<dbReference type="Proteomes" id="UP000294576">
    <property type="component" value="Unassembled WGS sequence"/>
</dbReference>